<evidence type="ECO:0000259" key="1">
    <source>
        <dbReference type="PROSITE" id="PS51750"/>
    </source>
</evidence>
<dbReference type="RefSeq" id="WP_003656455.1">
    <property type="nucleotide sequence ID" value="NZ_CP021427.1"/>
</dbReference>
<gene>
    <name evidence="2" type="ORF">CCE30_00460</name>
</gene>
<dbReference type="PANTHER" id="PTHR36180">
    <property type="entry name" value="DNA-BINDING PROTEIN-RELATED-RELATED"/>
    <property type="match status" value="1"/>
</dbReference>
<dbReference type="Proteomes" id="UP000195798">
    <property type="component" value="Chromosome"/>
</dbReference>
<name>A0AB33C9Q1_LACGS</name>
<dbReference type="InterPro" id="IPR003497">
    <property type="entry name" value="BRO_N_domain"/>
</dbReference>
<evidence type="ECO:0000313" key="2">
    <source>
        <dbReference type="EMBL" id="ART97482.1"/>
    </source>
</evidence>
<dbReference type="Pfam" id="PF10552">
    <property type="entry name" value="ORF6C"/>
    <property type="match status" value="1"/>
</dbReference>
<dbReference type="SMART" id="SM01040">
    <property type="entry name" value="Bro-N"/>
    <property type="match status" value="1"/>
</dbReference>
<accession>A0AB33C9Q1</accession>
<reference evidence="2 3" key="1">
    <citation type="submission" date="2017-05" db="EMBL/GenBank/DDBJ databases">
        <authorList>
            <person name="Oh N.-S."/>
        </authorList>
    </citation>
    <scope>NUCLEOTIDE SEQUENCE [LARGE SCALE GENOMIC DNA]</scope>
    <source>
        <strain evidence="2 3">4M13</strain>
    </source>
</reference>
<organism evidence="2 3">
    <name type="scientific">Lactobacillus gasseri</name>
    <dbReference type="NCBI Taxonomy" id="1596"/>
    <lineage>
        <taxon>Bacteria</taxon>
        <taxon>Bacillati</taxon>
        <taxon>Bacillota</taxon>
        <taxon>Bacilli</taxon>
        <taxon>Lactobacillales</taxon>
        <taxon>Lactobacillaceae</taxon>
        <taxon>Lactobacillus</taxon>
    </lineage>
</organism>
<dbReference type="EMBL" id="CP021427">
    <property type="protein sequence ID" value="ART97482.1"/>
    <property type="molecule type" value="Genomic_DNA"/>
</dbReference>
<dbReference type="Pfam" id="PF02498">
    <property type="entry name" value="Bro-N"/>
    <property type="match status" value="1"/>
</dbReference>
<proteinExistence type="predicted"/>
<feature type="domain" description="Bro-N" evidence="1">
    <location>
        <begin position="2"/>
        <end position="108"/>
    </location>
</feature>
<dbReference type="AlphaFoldDB" id="A0AB33C9Q1"/>
<sequence>MNNELQLFKFEGKEVRTLKIDGEPWFVGKDLASVLGYSNTRKALIDHVDDEDKKDGVTIRDSIGRKQLAVVVNESGMYSLILSSKLPNAKKFKHWVTSEVLPAIRKTGSYQLPQTPEERLKLAMEATIHLDERMTNVEKDVEFIKNTSEIDSNQRFKLRKARDRKSVEVCGGKKSNFYKDKNKRRKVFRQLEHDFKDSFVISRYEDLSKKDFDRAINFISNWYPSYPLQQDIQQMNAQTDLDL</sequence>
<dbReference type="PANTHER" id="PTHR36180:SF2">
    <property type="entry name" value="BRO FAMILY PROTEIN"/>
    <property type="match status" value="1"/>
</dbReference>
<dbReference type="PROSITE" id="PS51750">
    <property type="entry name" value="BRO_N"/>
    <property type="match status" value="1"/>
</dbReference>
<evidence type="ECO:0000313" key="3">
    <source>
        <dbReference type="Proteomes" id="UP000195798"/>
    </source>
</evidence>
<dbReference type="InterPro" id="IPR018878">
    <property type="entry name" value="ORF6C_dom"/>
</dbReference>
<protein>
    <submittedName>
        <fullName evidence="2">Toxin Bro</fullName>
    </submittedName>
</protein>